<dbReference type="AlphaFoldDB" id="A0A229RCI0"/>
<protein>
    <submittedName>
        <fullName evidence="3">NADP-dependent 3-hydroxy acid dehydrogenase</fullName>
    </submittedName>
</protein>
<dbReference type="Gene3D" id="3.40.50.720">
    <property type="entry name" value="NAD(P)-binding Rossmann-like Domain"/>
    <property type="match status" value="1"/>
</dbReference>
<evidence type="ECO:0000313" key="4">
    <source>
        <dbReference type="Proteomes" id="UP000215223"/>
    </source>
</evidence>
<dbReference type="EMBL" id="NMQT01000191">
    <property type="protein sequence ID" value="OXM44199.1"/>
    <property type="molecule type" value="Genomic_DNA"/>
</dbReference>
<evidence type="ECO:0000256" key="1">
    <source>
        <dbReference type="ARBA" id="ARBA00006484"/>
    </source>
</evidence>
<accession>A0A229RCI0</accession>
<keyword evidence="4" id="KW-1185">Reference proteome</keyword>
<dbReference type="PANTHER" id="PTHR42901">
    <property type="entry name" value="ALCOHOL DEHYDROGENASE"/>
    <property type="match status" value="1"/>
</dbReference>
<proteinExistence type="inferred from homology"/>
<dbReference type="PANTHER" id="PTHR42901:SF1">
    <property type="entry name" value="ALCOHOL DEHYDROGENASE"/>
    <property type="match status" value="1"/>
</dbReference>
<dbReference type="Proteomes" id="UP000215223">
    <property type="component" value="Unassembled WGS sequence"/>
</dbReference>
<comment type="caution">
    <text evidence="3">The sequence shown here is derived from an EMBL/GenBank/DDBJ whole genome shotgun (WGS) entry which is preliminary data.</text>
</comment>
<evidence type="ECO:0000256" key="2">
    <source>
        <dbReference type="ARBA" id="ARBA00023002"/>
    </source>
</evidence>
<gene>
    <name evidence="3" type="ORF">CFP71_40770</name>
</gene>
<reference evidence="3 4" key="1">
    <citation type="submission" date="2017-07" db="EMBL/GenBank/DDBJ databases">
        <title>Amycolatopsis thailandensis Genome sequencing and assembly.</title>
        <authorList>
            <person name="Kaur N."/>
            <person name="Mayilraj S."/>
        </authorList>
    </citation>
    <scope>NUCLEOTIDE SEQUENCE [LARGE SCALE GENOMIC DNA]</scope>
    <source>
        <strain evidence="3 4">JCM 16380</strain>
    </source>
</reference>
<dbReference type="GO" id="GO:0016491">
    <property type="term" value="F:oxidoreductase activity"/>
    <property type="evidence" value="ECO:0007669"/>
    <property type="project" value="UniProtKB-KW"/>
</dbReference>
<organism evidence="3 4">
    <name type="scientific">Amycolatopsis thailandensis</name>
    <dbReference type="NCBI Taxonomy" id="589330"/>
    <lineage>
        <taxon>Bacteria</taxon>
        <taxon>Bacillati</taxon>
        <taxon>Actinomycetota</taxon>
        <taxon>Actinomycetes</taxon>
        <taxon>Pseudonocardiales</taxon>
        <taxon>Pseudonocardiaceae</taxon>
        <taxon>Amycolatopsis</taxon>
    </lineage>
</organism>
<feature type="non-terminal residue" evidence="3">
    <location>
        <position position="1"/>
    </location>
</feature>
<sequence>PGLVGGTEFSVVRFEGDQSKADNVYKGTTPLTAADVAESVFWAASQPEHVNINVIELMPVVQSFSALHIHRES</sequence>
<evidence type="ECO:0000313" key="3">
    <source>
        <dbReference type="EMBL" id="OXM44199.1"/>
    </source>
</evidence>
<comment type="similarity">
    <text evidence="1">Belongs to the short-chain dehydrogenases/reductases (SDR) family.</text>
</comment>
<keyword evidence="2" id="KW-0560">Oxidoreductase</keyword>
<name>A0A229RCI0_9PSEU</name>